<protein>
    <submittedName>
        <fullName evidence="2">Uncharacterized protein</fullName>
    </submittedName>
</protein>
<evidence type="ECO:0000313" key="2">
    <source>
        <dbReference type="EMBL" id="KKL88847.1"/>
    </source>
</evidence>
<comment type="caution">
    <text evidence="2">The sequence shown here is derived from an EMBL/GenBank/DDBJ whole genome shotgun (WGS) entry which is preliminary data.</text>
</comment>
<accession>A0A0F9INQ1</accession>
<gene>
    <name evidence="2" type="ORF">LCGC14_1920580</name>
</gene>
<sequence length="49" mass="5692">MTREPKDGDMEPAGSGEEFGPWYDIQTGQQFARLPMQPISFQKYVRKGW</sequence>
<dbReference type="EMBL" id="LAZR01020447">
    <property type="protein sequence ID" value="KKL88847.1"/>
    <property type="molecule type" value="Genomic_DNA"/>
</dbReference>
<evidence type="ECO:0000256" key="1">
    <source>
        <dbReference type="SAM" id="MobiDB-lite"/>
    </source>
</evidence>
<name>A0A0F9INQ1_9ZZZZ</name>
<reference evidence="2" key="1">
    <citation type="journal article" date="2015" name="Nature">
        <title>Complex archaea that bridge the gap between prokaryotes and eukaryotes.</title>
        <authorList>
            <person name="Spang A."/>
            <person name="Saw J.H."/>
            <person name="Jorgensen S.L."/>
            <person name="Zaremba-Niedzwiedzka K."/>
            <person name="Martijn J."/>
            <person name="Lind A.E."/>
            <person name="van Eijk R."/>
            <person name="Schleper C."/>
            <person name="Guy L."/>
            <person name="Ettema T.J."/>
        </authorList>
    </citation>
    <scope>NUCLEOTIDE SEQUENCE</scope>
</reference>
<organism evidence="2">
    <name type="scientific">marine sediment metagenome</name>
    <dbReference type="NCBI Taxonomy" id="412755"/>
    <lineage>
        <taxon>unclassified sequences</taxon>
        <taxon>metagenomes</taxon>
        <taxon>ecological metagenomes</taxon>
    </lineage>
</organism>
<feature type="non-terminal residue" evidence="2">
    <location>
        <position position="49"/>
    </location>
</feature>
<proteinExistence type="predicted"/>
<dbReference type="AlphaFoldDB" id="A0A0F9INQ1"/>
<feature type="region of interest" description="Disordered" evidence="1">
    <location>
        <begin position="1"/>
        <end position="22"/>
    </location>
</feature>